<evidence type="ECO:0000259" key="1">
    <source>
        <dbReference type="Pfam" id="PF21294"/>
    </source>
</evidence>
<reference evidence="2" key="1">
    <citation type="submission" date="2024-07" db="EMBL/GenBank/DDBJ databases">
        <title>Complete genome sequence of Verrucomicrobiaceae bacterium NT6N.</title>
        <authorList>
            <person name="Huang C."/>
            <person name="Takami H."/>
            <person name="Hamasaki K."/>
        </authorList>
    </citation>
    <scope>NUCLEOTIDE SEQUENCE</scope>
    <source>
        <strain evidence="2">NT6N</strain>
    </source>
</reference>
<dbReference type="Pfam" id="PF21294">
    <property type="entry name" value="Polysacc_lyase_14"/>
    <property type="match status" value="1"/>
</dbReference>
<dbReference type="Gene3D" id="2.60.120.200">
    <property type="match status" value="1"/>
</dbReference>
<dbReference type="AlphaFoldDB" id="A0AAT9FPC6"/>
<dbReference type="InterPro" id="IPR048958">
    <property type="entry name" value="Polysacc_lyase_14"/>
</dbReference>
<evidence type="ECO:0000313" key="2">
    <source>
        <dbReference type="EMBL" id="BDS07851.1"/>
    </source>
</evidence>
<feature type="domain" description="Polysaccharide lyase 14" evidence="1">
    <location>
        <begin position="84"/>
        <end position="233"/>
    </location>
</feature>
<gene>
    <name evidence="2" type="ORF">NT6N_28910</name>
</gene>
<proteinExistence type="predicted"/>
<dbReference type="KEGG" id="osu:NT6N_28910"/>
<accession>A0AAT9FPC6</accession>
<name>A0AAT9FPC6_9BACT</name>
<dbReference type="PANTHER" id="PTHR40124">
    <property type="match status" value="1"/>
</dbReference>
<dbReference type="EMBL" id="AP026866">
    <property type="protein sequence ID" value="BDS07851.1"/>
    <property type="molecule type" value="Genomic_DNA"/>
</dbReference>
<sequence>MTLRLAGIISLLTVGAAPCAEPILLTESFNSPTKSGLAEQLLQHKHVALAKSAGPDGSDAIRVTYVPYPRGSERVVSRFPLGRKVTRATLSFDVCFDRDFDFRKGGKLHGLGPQKPVTGGNPRSPERWSARLMFEDKGHARTYIYDQNPKAKYGIGNKTRGAVFSKGVWHRVDLQVALNTSGNSNGFVLLVIDGKKVASSDHLNLRGKDSQRTLIQTFLFSTFHGGHDPSRSPRDAKEKPVKVHALFDNISVSEGLVTSPRIQKGK</sequence>
<protein>
    <recommendedName>
        <fullName evidence="1">Polysaccharide lyase 14 domain-containing protein</fullName>
    </recommendedName>
</protein>
<dbReference type="PANTHER" id="PTHR40124:SF1">
    <property type="entry name" value="DISAGGREGATASE RELATED REPEAT PROTEIN"/>
    <property type="match status" value="1"/>
</dbReference>
<organism evidence="2">
    <name type="scientific">Oceaniferula spumae</name>
    <dbReference type="NCBI Taxonomy" id="2979115"/>
    <lineage>
        <taxon>Bacteria</taxon>
        <taxon>Pseudomonadati</taxon>
        <taxon>Verrucomicrobiota</taxon>
        <taxon>Verrucomicrobiia</taxon>
        <taxon>Verrucomicrobiales</taxon>
        <taxon>Verrucomicrobiaceae</taxon>
        <taxon>Oceaniferula</taxon>
    </lineage>
</organism>